<proteinExistence type="predicted"/>
<dbReference type="InterPro" id="IPR036028">
    <property type="entry name" value="SH3-like_dom_sf"/>
</dbReference>
<dbReference type="SMART" id="SM00325">
    <property type="entry name" value="RhoGEF"/>
    <property type="match status" value="1"/>
</dbReference>
<dbReference type="Gene3D" id="2.30.29.30">
    <property type="entry name" value="Pleckstrin-homology domain (PH domain)/Phosphotyrosine-binding domain (PTB)"/>
    <property type="match status" value="1"/>
</dbReference>
<keyword evidence="4" id="KW-1185">Reference proteome</keyword>
<dbReference type="PANTHER" id="PTHR12845:SF8">
    <property type="entry name" value="EPHEXIN-1"/>
    <property type="match status" value="1"/>
</dbReference>
<dbReference type="Gene3D" id="2.30.30.40">
    <property type="entry name" value="SH3 Domains"/>
    <property type="match status" value="1"/>
</dbReference>
<dbReference type="Proteomes" id="UP000694383">
    <property type="component" value="Unplaced"/>
</dbReference>
<dbReference type="InterPro" id="IPR000219">
    <property type="entry name" value="DH_dom"/>
</dbReference>
<dbReference type="SUPFAM" id="SSF50044">
    <property type="entry name" value="SH3-domain"/>
    <property type="match status" value="1"/>
</dbReference>
<sequence length="467" mass="54230">WQRRFVHNIVSMNFSKLWGIITTFSNVLFCFAHQAMFELVTSEASYYKSLEILETHFLRNPRLINTLSQSDTHFLFSNIEEVMEASERFLMDLEHRIEEAILISDVCDIVFHHAEKHFKVFITYVINQVYQEKTYRRILEENQAFRETMAELEKHSCVRGLSFTSFLILPFQRITRLKLLVQNILKTAEEHSERETNAIKAHQQLEQIVQECNEGVRKMSRTEELISIEKTLEFKTKSVPIISHSRWLLKKGEVQLMCGPKSTKTMRSRKLHQPICLFLFNNLLLITKRSGDKFQVLDSCTRAMLRTEDLEDQGQQLAFVFNLKMLENQEDRTVIYMIKASSMSDKLRWICALTPNRRTRFTSAGPQHAETQDVCMLRLSTGWMMGERLHDGEKGWFPSRVVEEIHSKEVRAQNLREAYRVQQAHDSGGGPQVGSKSGIRAGRRVGKNPDFSSRWSVNAGDSSEGAQ</sequence>
<dbReference type="Gene3D" id="1.20.900.10">
    <property type="entry name" value="Dbl homology (DH) domain"/>
    <property type="match status" value="1"/>
</dbReference>
<dbReference type="CDD" id="cd01221">
    <property type="entry name" value="PH_ephexin"/>
    <property type="match status" value="1"/>
</dbReference>
<dbReference type="Pfam" id="PF00621">
    <property type="entry name" value="RhoGEF"/>
    <property type="match status" value="1"/>
</dbReference>
<dbReference type="CDD" id="cd00160">
    <property type="entry name" value="RhoGEF"/>
    <property type="match status" value="1"/>
</dbReference>
<accession>A0A8C7X0S7</accession>
<reference evidence="3" key="2">
    <citation type="submission" date="2025-09" db="UniProtKB">
        <authorList>
            <consortium name="Ensembl"/>
        </authorList>
    </citation>
    <scope>IDENTIFICATION</scope>
</reference>
<organism evidence="3 4">
    <name type="scientific">Oryzias sinensis</name>
    <name type="common">Chinese medaka</name>
    <dbReference type="NCBI Taxonomy" id="183150"/>
    <lineage>
        <taxon>Eukaryota</taxon>
        <taxon>Metazoa</taxon>
        <taxon>Chordata</taxon>
        <taxon>Craniata</taxon>
        <taxon>Vertebrata</taxon>
        <taxon>Euteleostomi</taxon>
        <taxon>Actinopterygii</taxon>
        <taxon>Neopterygii</taxon>
        <taxon>Teleostei</taxon>
        <taxon>Neoteleostei</taxon>
        <taxon>Acanthomorphata</taxon>
        <taxon>Ovalentaria</taxon>
        <taxon>Atherinomorphae</taxon>
        <taxon>Beloniformes</taxon>
        <taxon>Adrianichthyidae</taxon>
        <taxon>Oryziinae</taxon>
        <taxon>Oryzias</taxon>
    </lineage>
</organism>
<feature type="domain" description="DH" evidence="2">
    <location>
        <begin position="31"/>
        <end position="215"/>
    </location>
</feature>
<evidence type="ECO:0000259" key="2">
    <source>
        <dbReference type="PROSITE" id="PS50010"/>
    </source>
</evidence>
<dbReference type="Ensembl" id="ENSOSIT00000006254.1">
    <property type="protein sequence ID" value="ENSOSIP00000005833.1"/>
    <property type="gene ID" value="ENSOSIG00000003984.1"/>
</dbReference>
<evidence type="ECO:0000256" key="1">
    <source>
        <dbReference type="SAM" id="MobiDB-lite"/>
    </source>
</evidence>
<evidence type="ECO:0000313" key="4">
    <source>
        <dbReference type="Proteomes" id="UP000694383"/>
    </source>
</evidence>
<dbReference type="PROSITE" id="PS50010">
    <property type="entry name" value="DH_2"/>
    <property type="match status" value="1"/>
</dbReference>
<dbReference type="InterPro" id="IPR047270">
    <property type="entry name" value="PH_ephexin"/>
</dbReference>
<dbReference type="SUPFAM" id="SSF50729">
    <property type="entry name" value="PH domain-like"/>
    <property type="match status" value="1"/>
</dbReference>
<reference evidence="3" key="1">
    <citation type="submission" date="2025-08" db="UniProtKB">
        <authorList>
            <consortium name="Ensembl"/>
        </authorList>
    </citation>
    <scope>IDENTIFICATION</scope>
</reference>
<dbReference type="InterPro" id="IPR047271">
    <property type="entry name" value="Ephexin-like"/>
</dbReference>
<dbReference type="SUPFAM" id="SSF48065">
    <property type="entry name" value="DBL homology domain (DH-domain)"/>
    <property type="match status" value="1"/>
</dbReference>
<protein>
    <submittedName>
        <fullName evidence="3">Neuronal guanine nucleotide exchange factor</fullName>
    </submittedName>
</protein>
<dbReference type="AlphaFoldDB" id="A0A8C7X0S7"/>
<evidence type="ECO:0000313" key="3">
    <source>
        <dbReference type="Ensembl" id="ENSOSIP00000005833.1"/>
    </source>
</evidence>
<feature type="region of interest" description="Disordered" evidence="1">
    <location>
        <begin position="421"/>
        <end position="467"/>
    </location>
</feature>
<name>A0A8C7X0S7_9TELE</name>
<dbReference type="InterPro" id="IPR035899">
    <property type="entry name" value="DBL_dom_sf"/>
</dbReference>
<dbReference type="PANTHER" id="PTHR12845">
    <property type="entry name" value="GUANINE NUCLEOTIDE EXCHANGE FACTOR"/>
    <property type="match status" value="1"/>
</dbReference>
<feature type="compositionally biased region" description="Polar residues" evidence="1">
    <location>
        <begin position="450"/>
        <end position="467"/>
    </location>
</feature>
<dbReference type="InterPro" id="IPR011993">
    <property type="entry name" value="PH-like_dom_sf"/>
</dbReference>
<dbReference type="GeneTree" id="ENSGT01030000234571"/>
<dbReference type="GO" id="GO:0005085">
    <property type="term" value="F:guanyl-nucleotide exchange factor activity"/>
    <property type="evidence" value="ECO:0007669"/>
    <property type="project" value="InterPro"/>
</dbReference>